<keyword evidence="2" id="KW-1185">Reference proteome</keyword>
<proteinExistence type="predicted"/>
<organism evidence="1 2">
    <name type="scientific">Actinomadura mexicana</name>
    <dbReference type="NCBI Taxonomy" id="134959"/>
    <lineage>
        <taxon>Bacteria</taxon>
        <taxon>Bacillati</taxon>
        <taxon>Actinomycetota</taxon>
        <taxon>Actinomycetes</taxon>
        <taxon>Streptosporangiales</taxon>
        <taxon>Thermomonosporaceae</taxon>
        <taxon>Actinomadura</taxon>
    </lineage>
</organism>
<dbReference type="EMBL" id="FZNP01000031">
    <property type="protein sequence ID" value="SNS81148.1"/>
    <property type="molecule type" value="Genomic_DNA"/>
</dbReference>
<dbReference type="AlphaFoldDB" id="A0A239HJB9"/>
<dbReference type="Proteomes" id="UP000198420">
    <property type="component" value="Unassembled WGS sequence"/>
</dbReference>
<sequence length="31" mass="3441">MKGGREGAVKVRWWRGGRALGVVEAERGGEW</sequence>
<evidence type="ECO:0000313" key="2">
    <source>
        <dbReference type="Proteomes" id="UP000198420"/>
    </source>
</evidence>
<protein>
    <submittedName>
        <fullName evidence="1">Uncharacterized protein</fullName>
    </submittedName>
</protein>
<name>A0A239HJB9_9ACTN</name>
<gene>
    <name evidence="1" type="ORF">SAMN06265355_13148</name>
</gene>
<reference evidence="2" key="1">
    <citation type="submission" date="2017-06" db="EMBL/GenBank/DDBJ databases">
        <authorList>
            <person name="Varghese N."/>
            <person name="Submissions S."/>
        </authorList>
    </citation>
    <scope>NUCLEOTIDE SEQUENCE [LARGE SCALE GENOMIC DNA]</scope>
    <source>
        <strain evidence="2">DSM 44485</strain>
    </source>
</reference>
<accession>A0A239HJB9</accession>
<evidence type="ECO:0000313" key="1">
    <source>
        <dbReference type="EMBL" id="SNS81148.1"/>
    </source>
</evidence>